<dbReference type="RefSeq" id="WP_163883019.1">
    <property type="nucleotide sequence ID" value="NZ_WUEP01000033.1"/>
</dbReference>
<evidence type="ECO:0000313" key="1">
    <source>
        <dbReference type="EMBL" id="NEH95239.1"/>
    </source>
</evidence>
<evidence type="ECO:0000313" key="2">
    <source>
        <dbReference type="Proteomes" id="UP000468864"/>
    </source>
</evidence>
<dbReference type="EMBL" id="WUEP01000033">
    <property type="protein sequence ID" value="NEH95239.1"/>
    <property type="molecule type" value="Genomic_DNA"/>
</dbReference>
<sequence>MNRTNGGRAMPSFFEITPDKLNRIIGTSGAQTLVAIRCRQGCKLTRGVFVYRLSFELLP</sequence>
<dbReference type="AlphaFoldDB" id="A0A6N9ZPX9"/>
<dbReference type="Proteomes" id="UP000468864">
    <property type="component" value="Unassembled WGS sequence"/>
</dbReference>
<accession>A0A6N9ZPX9</accession>
<proteinExistence type="predicted"/>
<reference evidence="1 2" key="1">
    <citation type="submission" date="2019-12" db="EMBL/GenBank/DDBJ databases">
        <title>Rhizobium genotypes associated with high levels of biological nitrogen fixation by grain legumes in a temperate-maritime cropping system.</title>
        <authorList>
            <person name="Maluk M."/>
            <person name="Francesc Ferrando Molina F."/>
            <person name="Lopez Del Egido L."/>
            <person name="Lafos M."/>
            <person name="Langarica-Fuentes A."/>
            <person name="Gebre Yohannes G."/>
            <person name="Young M.W."/>
            <person name="Martin P."/>
            <person name="Gantlett R."/>
            <person name="Kenicer G."/>
            <person name="Hawes C."/>
            <person name="Begg G.S."/>
            <person name="Quilliam R.S."/>
            <person name="Squire G.R."/>
            <person name="Poole P.S."/>
            <person name="Young P.W."/>
            <person name="Iannetta P.M."/>
            <person name="James E.K."/>
        </authorList>
    </citation>
    <scope>NUCLEOTIDE SEQUENCE [LARGE SCALE GENOMIC DNA]</scope>
    <source>
        <strain evidence="1 2">JHI2449</strain>
    </source>
</reference>
<gene>
    <name evidence="1" type="ORF">GR206_30245</name>
</gene>
<organism evidence="1 2">
    <name type="scientific">Rhizobium laguerreae</name>
    <dbReference type="NCBI Taxonomy" id="1076926"/>
    <lineage>
        <taxon>Bacteria</taxon>
        <taxon>Pseudomonadati</taxon>
        <taxon>Pseudomonadota</taxon>
        <taxon>Alphaproteobacteria</taxon>
        <taxon>Hyphomicrobiales</taxon>
        <taxon>Rhizobiaceae</taxon>
        <taxon>Rhizobium/Agrobacterium group</taxon>
        <taxon>Rhizobium</taxon>
    </lineage>
</organism>
<comment type="caution">
    <text evidence="1">The sequence shown here is derived from an EMBL/GenBank/DDBJ whole genome shotgun (WGS) entry which is preliminary data.</text>
</comment>
<name>A0A6N9ZPX9_9HYPH</name>
<protein>
    <submittedName>
        <fullName evidence="1">Uncharacterized protein</fullName>
    </submittedName>
</protein>